<evidence type="ECO:0000259" key="3">
    <source>
        <dbReference type="PROSITE" id="PS51462"/>
    </source>
</evidence>
<dbReference type="GO" id="GO:0016787">
    <property type="term" value="F:hydrolase activity"/>
    <property type="evidence" value="ECO:0007669"/>
    <property type="project" value="UniProtKB-KW"/>
</dbReference>
<dbReference type="STRING" id="52560.SAMN04488082_11282"/>
<gene>
    <name evidence="4" type="ORF">SAMN04488082_11282</name>
</gene>
<organism evidence="4 5">
    <name type="scientific">Desulfomicrobium apsheronum</name>
    <dbReference type="NCBI Taxonomy" id="52560"/>
    <lineage>
        <taxon>Bacteria</taxon>
        <taxon>Pseudomonadati</taxon>
        <taxon>Thermodesulfobacteriota</taxon>
        <taxon>Desulfovibrionia</taxon>
        <taxon>Desulfovibrionales</taxon>
        <taxon>Desulfomicrobiaceae</taxon>
        <taxon>Desulfomicrobium</taxon>
    </lineage>
</organism>
<keyword evidence="5" id="KW-1185">Reference proteome</keyword>
<evidence type="ECO:0000313" key="4">
    <source>
        <dbReference type="EMBL" id="SFK03638.1"/>
    </source>
</evidence>
<dbReference type="CDD" id="cd04672">
    <property type="entry name" value="NUDIX_CDP-Chase_like"/>
    <property type="match status" value="1"/>
</dbReference>
<name>A0A1I3W7T0_9BACT</name>
<dbReference type="Gene3D" id="6.10.250.1120">
    <property type="match status" value="1"/>
</dbReference>
<dbReference type="InterPro" id="IPR015797">
    <property type="entry name" value="NUDIX_hydrolase-like_dom_sf"/>
</dbReference>
<dbReference type="SUPFAM" id="SSF55811">
    <property type="entry name" value="Nudix"/>
    <property type="match status" value="1"/>
</dbReference>
<accession>A0A1I3W7T0</accession>
<evidence type="ECO:0000313" key="5">
    <source>
        <dbReference type="Proteomes" id="UP000198635"/>
    </source>
</evidence>
<dbReference type="Proteomes" id="UP000198635">
    <property type="component" value="Unassembled WGS sequence"/>
</dbReference>
<comment type="cofactor">
    <cofactor evidence="1">
        <name>Mg(2+)</name>
        <dbReference type="ChEBI" id="CHEBI:18420"/>
    </cofactor>
</comment>
<proteinExistence type="predicted"/>
<dbReference type="PANTHER" id="PTHR43046">
    <property type="entry name" value="GDP-MANNOSE MANNOSYL HYDROLASE"/>
    <property type="match status" value="1"/>
</dbReference>
<dbReference type="PROSITE" id="PS51462">
    <property type="entry name" value="NUDIX"/>
    <property type="match status" value="1"/>
</dbReference>
<evidence type="ECO:0000256" key="1">
    <source>
        <dbReference type="ARBA" id="ARBA00001946"/>
    </source>
</evidence>
<dbReference type="InterPro" id="IPR000086">
    <property type="entry name" value="NUDIX_hydrolase_dom"/>
</dbReference>
<dbReference type="RefSeq" id="WP_092375968.1">
    <property type="nucleotide sequence ID" value="NZ_FORX01000012.1"/>
</dbReference>
<dbReference type="Gene3D" id="3.90.79.10">
    <property type="entry name" value="Nucleoside Triphosphate Pyrophosphohydrolase"/>
    <property type="match status" value="1"/>
</dbReference>
<dbReference type="PANTHER" id="PTHR43046:SF16">
    <property type="entry name" value="ADP-RIBOSE PYROPHOSPHATASE YJHB-RELATED"/>
    <property type="match status" value="1"/>
</dbReference>
<dbReference type="AlphaFoldDB" id="A0A1I3W7T0"/>
<reference evidence="5" key="1">
    <citation type="submission" date="2016-10" db="EMBL/GenBank/DDBJ databases">
        <authorList>
            <person name="Varghese N."/>
            <person name="Submissions S."/>
        </authorList>
    </citation>
    <scope>NUCLEOTIDE SEQUENCE [LARGE SCALE GENOMIC DNA]</scope>
    <source>
        <strain evidence="5">DSM 5918</strain>
    </source>
</reference>
<dbReference type="Pfam" id="PF00293">
    <property type="entry name" value="NUDIX"/>
    <property type="match status" value="1"/>
</dbReference>
<evidence type="ECO:0000256" key="2">
    <source>
        <dbReference type="ARBA" id="ARBA00022801"/>
    </source>
</evidence>
<dbReference type="OrthoDB" id="8480561at2"/>
<sequence>MTDDSNPRWLDWAREIQSLAQTGLAFTKSHYDQLSFGRLSDIAAEILSEHSQLEASAVKRAFSLEPGYATPKVDVRAAVIRDGRILLVQESADGRWAMPGGWADVGDRPSQTAERETLEESGFVVRATKLVAAFDANRGKKASMFFHAVKLIFLCELLGGEARGSMETLEVDFFEFDNLPPLSEQRTNQRHLEEIRAHLRDPLRLAAFD</sequence>
<dbReference type="InterPro" id="IPR059176">
    <property type="entry name" value="UDP-X_N"/>
</dbReference>
<keyword evidence="2" id="KW-0378">Hydrolase</keyword>
<protein>
    <submittedName>
        <fullName evidence="4">ADP-ribose pyrophosphatase YjhB, NUDIX family</fullName>
    </submittedName>
</protein>
<dbReference type="Pfam" id="PF12535">
    <property type="entry name" value="Nudix_N"/>
    <property type="match status" value="1"/>
</dbReference>
<feature type="domain" description="Nudix hydrolase" evidence="3">
    <location>
        <begin position="70"/>
        <end position="197"/>
    </location>
</feature>
<dbReference type="EMBL" id="FORX01000012">
    <property type="protein sequence ID" value="SFK03638.1"/>
    <property type="molecule type" value="Genomic_DNA"/>
</dbReference>